<keyword evidence="1" id="KW-0812">Transmembrane</keyword>
<evidence type="ECO:0000313" key="2">
    <source>
        <dbReference type="EMBL" id="QBK87959.1"/>
    </source>
</evidence>
<proteinExistence type="predicted"/>
<evidence type="ECO:0000256" key="1">
    <source>
        <dbReference type="SAM" id="Phobius"/>
    </source>
</evidence>
<keyword evidence="1" id="KW-0472">Membrane</keyword>
<feature type="transmembrane region" description="Helical" evidence="1">
    <location>
        <begin position="6"/>
        <end position="21"/>
    </location>
</feature>
<accession>A0A481YXV7</accession>
<keyword evidence="1" id="KW-1133">Transmembrane helix</keyword>
<dbReference type="EMBL" id="MK500372">
    <property type="protein sequence ID" value="QBK87959.1"/>
    <property type="molecule type" value="Genomic_DNA"/>
</dbReference>
<gene>
    <name evidence="2" type="ORF">LCMAC202_03200</name>
</gene>
<protein>
    <recommendedName>
        <fullName evidence="3">Transmembrane protein</fullName>
    </recommendedName>
</protein>
<sequence length="87" mass="10299">MNNTSIIYLALFFVILAFIFMQQTKRAEDDEDFYIGSSYIRNAAPYYTTAFQAYPGKYMSYGSNRNSYCLQQHQEYAGYRNCMLYLE</sequence>
<organism evidence="2">
    <name type="scientific">Marseillevirus LCMAC202</name>
    <dbReference type="NCBI Taxonomy" id="2506606"/>
    <lineage>
        <taxon>Viruses</taxon>
        <taxon>Varidnaviria</taxon>
        <taxon>Bamfordvirae</taxon>
        <taxon>Nucleocytoviricota</taxon>
        <taxon>Megaviricetes</taxon>
        <taxon>Pimascovirales</taxon>
        <taxon>Pimascovirales incertae sedis</taxon>
        <taxon>Marseilleviridae</taxon>
    </lineage>
</organism>
<evidence type="ECO:0008006" key="3">
    <source>
        <dbReference type="Google" id="ProtNLM"/>
    </source>
</evidence>
<reference evidence="2" key="1">
    <citation type="journal article" date="2019" name="MBio">
        <title>Virus Genomes from Deep Sea Sediments Expand the Ocean Megavirome and Support Independent Origins of Viral Gigantism.</title>
        <authorList>
            <person name="Backstrom D."/>
            <person name="Yutin N."/>
            <person name="Jorgensen S.L."/>
            <person name="Dharamshi J."/>
            <person name="Homa F."/>
            <person name="Zaremba-Niedwiedzka K."/>
            <person name="Spang A."/>
            <person name="Wolf Y.I."/>
            <person name="Koonin E.V."/>
            <person name="Ettema T.J."/>
        </authorList>
    </citation>
    <scope>NUCLEOTIDE SEQUENCE</scope>
</reference>
<name>A0A481YXV7_9VIRU</name>